<dbReference type="CDD" id="cd03809">
    <property type="entry name" value="GT4_MtfB-like"/>
    <property type="match status" value="1"/>
</dbReference>
<protein>
    <submittedName>
        <fullName evidence="5">Glycosyl transferase</fullName>
    </submittedName>
    <submittedName>
        <fullName evidence="6">Glycosyltransferase involved in cell wall biosynthesis</fullName>
    </submittedName>
</protein>
<dbReference type="SUPFAM" id="SSF53756">
    <property type="entry name" value="UDP-Glycosyltransferase/glycogen phosphorylase"/>
    <property type="match status" value="1"/>
</dbReference>
<keyword evidence="1" id="KW-0328">Glycosyltransferase</keyword>
<dbReference type="RefSeq" id="WP_229682124.1">
    <property type="nucleotide sequence ID" value="NZ_BAABJU010000012.1"/>
</dbReference>
<evidence type="ECO:0000313" key="5">
    <source>
        <dbReference type="EMBL" id="GGL71919.1"/>
    </source>
</evidence>
<organism evidence="6 7">
    <name type="scientific">Modestobacter marinus</name>
    <dbReference type="NCBI Taxonomy" id="477641"/>
    <lineage>
        <taxon>Bacteria</taxon>
        <taxon>Bacillati</taxon>
        <taxon>Actinomycetota</taxon>
        <taxon>Actinomycetes</taxon>
        <taxon>Geodermatophilales</taxon>
        <taxon>Geodermatophilaceae</taxon>
        <taxon>Modestobacter</taxon>
    </lineage>
</organism>
<reference evidence="6 7" key="3">
    <citation type="submission" date="2020-02" db="EMBL/GenBank/DDBJ databases">
        <title>Sequencing the genomes of 1000 actinobacteria strains.</title>
        <authorList>
            <person name="Klenk H.-P."/>
        </authorList>
    </citation>
    <scope>NUCLEOTIDE SEQUENCE [LARGE SCALE GENOMIC DNA]</scope>
    <source>
        <strain evidence="6 7">DSM 45201</strain>
    </source>
</reference>
<evidence type="ECO:0000313" key="6">
    <source>
        <dbReference type="EMBL" id="NIH67709.1"/>
    </source>
</evidence>
<evidence type="ECO:0000259" key="4">
    <source>
        <dbReference type="Pfam" id="PF13439"/>
    </source>
</evidence>
<sequence>MPEVPPRVLVDATAVPADRGGVGRYVDELLPELVAEGGDVRVVCQQRDTAHYARLVGADRVRSAPGWAASVPGRLVWEQLRLPTEARAAGADVVHCPHYTMPLATRLPVVVTLHDATFFTDPGVHLALKARFFRAWTRISLRRARRTVTPSAATRDELVRVAGARPDRVDVVHHGVDLLRFARPIPDQVAAARSAAGIGDGPYLAFLGTLEPRKNVPALVRAWVRVCASRSQPPTLVLAGGRGWDDEVDRAVAEVPADLRLVRSGYVPLEHLAGLLGGAELVAYPSSAEGFGLPVLEAMACGAAVLTTRRLALPEVGGEAVAYCEPEVTDIERGIRALLDDPAERVRLAEAAVARAATFTWAAAARGHLASYAGAVA</sequence>
<dbReference type="EMBL" id="BMMI01000005">
    <property type="protein sequence ID" value="GGL71919.1"/>
    <property type="molecule type" value="Genomic_DNA"/>
</dbReference>
<gene>
    <name evidence="6" type="ORF">FB380_002155</name>
    <name evidence="5" type="ORF">GCM10011589_30310</name>
</gene>
<dbReference type="Proteomes" id="UP000552836">
    <property type="component" value="Unassembled WGS sequence"/>
</dbReference>
<dbReference type="GO" id="GO:0009103">
    <property type="term" value="P:lipopolysaccharide biosynthetic process"/>
    <property type="evidence" value="ECO:0007669"/>
    <property type="project" value="TreeGrafter"/>
</dbReference>
<dbReference type="Pfam" id="PF00534">
    <property type="entry name" value="Glycos_transf_1"/>
    <property type="match status" value="1"/>
</dbReference>
<dbReference type="Proteomes" id="UP000648663">
    <property type="component" value="Unassembled WGS sequence"/>
</dbReference>
<comment type="caution">
    <text evidence="6">The sequence shown here is derived from an EMBL/GenBank/DDBJ whole genome shotgun (WGS) entry which is preliminary data.</text>
</comment>
<evidence type="ECO:0000256" key="2">
    <source>
        <dbReference type="ARBA" id="ARBA00022679"/>
    </source>
</evidence>
<evidence type="ECO:0000313" key="8">
    <source>
        <dbReference type="Proteomes" id="UP000648663"/>
    </source>
</evidence>
<feature type="domain" description="Glycosyl transferase family 1" evidence="3">
    <location>
        <begin position="199"/>
        <end position="352"/>
    </location>
</feature>
<proteinExistence type="predicted"/>
<reference evidence="8" key="2">
    <citation type="journal article" date="2019" name="Int. J. Syst. Evol. Microbiol.">
        <title>The Global Catalogue of Microorganisms (GCM) 10K type strain sequencing project: providing services to taxonomists for standard genome sequencing and annotation.</title>
        <authorList>
            <consortium name="The Broad Institute Genomics Platform"/>
            <consortium name="The Broad Institute Genome Sequencing Center for Infectious Disease"/>
            <person name="Wu L."/>
            <person name="Ma J."/>
        </authorList>
    </citation>
    <scope>NUCLEOTIDE SEQUENCE [LARGE SCALE GENOMIC DNA]</scope>
    <source>
        <strain evidence="8">CGMCC 4.5581</strain>
    </source>
</reference>
<dbReference type="EMBL" id="JAAMPA010000001">
    <property type="protein sequence ID" value="NIH67709.1"/>
    <property type="molecule type" value="Genomic_DNA"/>
</dbReference>
<dbReference type="PANTHER" id="PTHR46401">
    <property type="entry name" value="GLYCOSYLTRANSFERASE WBBK-RELATED"/>
    <property type="match status" value="1"/>
</dbReference>
<dbReference type="Gene3D" id="3.40.50.2000">
    <property type="entry name" value="Glycogen Phosphorylase B"/>
    <property type="match status" value="2"/>
</dbReference>
<name>A0A846LW94_9ACTN</name>
<evidence type="ECO:0000259" key="3">
    <source>
        <dbReference type="Pfam" id="PF00534"/>
    </source>
</evidence>
<keyword evidence="8" id="KW-1185">Reference proteome</keyword>
<dbReference type="Pfam" id="PF13439">
    <property type="entry name" value="Glyco_transf_4"/>
    <property type="match status" value="1"/>
</dbReference>
<reference evidence="5" key="4">
    <citation type="submission" date="2024-05" db="EMBL/GenBank/DDBJ databases">
        <authorList>
            <person name="Sun Q."/>
            <person name="Zhou Y."/>
        </authorList>
    </citation>
    <scope>NUCLEOTIDE SEQUENCE</scope>
    <source>
        <strain evidence="5">CGMCC 4.5581</strain>
    </source>
</reference>
<dbReference type="InterPro" id="IPR001296">
    <property type="entry name" value="Glyco_trans_1"/>
</dbReference>
<feature type="domain" description="Glycosyltransferase subfamily 4-like N-terminal" evidence="4">
    <location>
        <begin position="20"/>
        <end position="178"/>
    </location>
</feature>
<dbReference type="GO" id="GO:0016757">
    <property type="term" value="F:glycosyltransferase activity"/>
    <property type="evidence" value="ECO:0007669"/>
    <property type="project" value="UniProtKB-KW"/>
</dbReference>
<dbReference type="PANTHER" id="PTHR46401:SF2">
    <property type="entry name" value="GLYCOSYLTRANSFERASE WBBK-RELATED"/>
    <property type="match status" value="1"/>
</dbReference>
<accession>A0A846LW94</accession>
<dbReference type="AlphaFoldDB" id="A0A846LW94"/>
<reference evidence="5" key="1">
    <citation type="journal article" date="2014" name="Int. J. Syst. Evol. Microbiol.">
        <title>Complete genome of a new Firmicutes species belonging to the dominant human colonic microbiota ('Ruminococcus bicirculans') reveals two chromosomes and a selective capacity to utilize plant glucans.</title>
        <authorList>
            <consortium name="NISC Comparative Sequencing Program"/>
            <person name="Wegmann U."/>
            <person name="Louis P."/>
            <person name="Goesmann A."/>
            <person name="Henrissat B."/>
            <person name="Duncan S.H."/>
            <person name="Flint H.J."/>
        </authorList>
    </citation>
    <scope>NUCLEOTIDE SEQUENCE</scope>
    <source>
        <strain evidence="5">CGMCC 4.5581</strain>
    </source>
</reference>
<evidence type="ECO:0000313" key="7">
    <source>
        <dbReference type="Proteomes" id="UP000552836"/>
    </source>
</evidence>
<evidence type="ECO:0000256" key="1">
    <source>
        <dbReference type="ARBA" id="ARBA00022676"/>
    </source>
</evidence>
<keyword evidence="2 6" id="KW-0808">Transferase</keyword>
<dbReference type="InterPro" id="IPR028098">
    <property type="entry name" value="Glyco_trans_4-like_N"/>
</dbReference>